<evidence type="ECO:0000256" key="1">
    <source>
        <dbReference type="SAM" id="SignalP"/>
    </source>
</evidence>
<dbReference type="Pfam" id="PF04264">
    <property type="entry name" value="YceI"/>
    <property type="match status" value="1"/>
</dbReference>
<dbReference type="SUPFAM" id="SSF101874">
    <property type="entry name" value="YceI-like"/>
    <property type="match status" value="1"/>
</dbReference>
<keyword evidence="4" id="KW-1185">Reference proteome</keyword>
<evidence type="ECO:0000313" key="3">
    <source>
        <dbReference type="EMBL" id="MBE9666040.1"/>
    </source>
</evidence>
<dbReference type="RefSeq" id="WP_194105414.1">
    <property type="nucleotide sequence ID" value="NZ_JADFFM010000001.1"/>
</dbReference>
<evidence type="ECO:0000313" key="4">
    <source>
        <dbReference type="Proteomes" id="UP000632774"/>
    </source>
</evidence>
<dbReference type="Gene3D" id="2.40.128.110">
    <property type="entry name" value="Lipid/polyisoprenoid-binding, YceI-like"/>
    <property type="match status" value="1"/>
</dbReference>
<gene>
    <name evidence="3" type="ORF">IRJ18_06680</name>
</gene>
<dbReference type="SMART" id="SM00867">
    <property type="entry name" value="YceI"/>
    <property type="match status" value="1"/>
</dbReference>
<feature type="signal peptide" evidence="1">
    <location>
        <begin position="1"/>
        <end position="21"/>
    </location>
</feature>
<dbReference type="InterPro" id="IPR007372">
    <property type="entry name" value="Lipid/polyisoprenoid-bd_YceI"/>
</dbReference>
<name>A0ABR9XG51_9SPHI</name>
<dbReference type="InterPro" id="IPR036761">
    <property type="entry name" value="TTHA0802/YceI-like_sf"/>
</dbReference>
<accession>A0ABR9XG51</accession>
<dbReference type="PANTHER" id="PTHR34406">
    <property type="entry name" value="PROTEIN YCEI"/>
    <property type="match status" value="1"/>
</dbReference>
<organism evidence="3 4">
    <name type="scientific">Mucilaginibacter boryungensis</name>
    <dbReference type="NCBI Taxonomy" id="768480"/>
    <lineage>
        <taxon>Bacteria</taxon>
        <taxon>Pseudomonadati</taxon>
        <taxon>Bacteroidota</taxon>
        <taxon>Sphingobacteriia</taxon>
        <taxon>Sphingobacteriales</taxon>
        <taxon>Sphingobacteriaceae</taxon>
        <taxon>Mucilaginibacter</taxon>
    </lineage>
</organism>
<reference evidence="3 4" key="1">
    <citation type="submission" date="2020-10" db="EMBL/GenBank/DDBJ databases">
        <title>Mucilaginibacter mali sp. nov., isolated from rhizosphere soil of apple orchard.</title>
        <authorList>
            <person name="Lee J.-S."/>
            <person name="Kim H.S."/>
            <person name="Kim J.-S."/>
        </authorList>
    </citation>
    <scope>NUCLEOTIDE SEQUENCE [LARGE SCALE GENOMIC DNA]</scope>
    <source>
        <strain evidence="3 4">KCTC 23157</strain>
    </source>
</reference>
<proteinExistence type="predicted"/>
<dbReference type="Proteomes" id="UP000632774">
    <property type="component" value="Unassembled WGS sequence"/>
</dbReference>
<keyword evidence="1" id="KW-0732">Signal</keyword>
<dbReference type="EMBL" id="JADFFM010000001">
    <property type="protein sequence ID" value="MBE9666040.1"/>
    <property type="molecule type" value="Genomic_DNA"/>
</dbReference>
<feature type="domain" description="Lipid/polyisoprenoid-binding YceI-like" evidence="2">
    <location>
        <begin position="24"/>
        <end position="190"/>
    </location>
</feature>
<evidence type="ECO:0000259" key="2">
    <source>
        <dbReference type="SMART" id="SM00867"/>
    </source>
</evidence>
<comment type="caution">
    <text evidence="3">The sequence shown here is derived from an EMBL/GenBank/DDBJ whole genome shotgun (WGS) entry which is preliminary data.</text>
</comment>
<protein>
    <submittedName>
        <fullName evidence="3">Polyisoprenoid-binding protein</fullName>
    </submittedName>
</protein>
<sequence length="192" mass="20984">MKKTLITLFTAVALLAFKPIADSTWTVDPAHSKLGFSITHMMVSDVDGTFKSFTATVTSSKDDFSDAVVNLSADVASVSTDNDARDKHIKTPDFFDVEKYPKMTFKSTSFKKTGDKTYKVTGDLTLKGITKSVTLDATYRGTYTNQMNKKTVAGFKVTGVVKRKDFNIGANFPTAALSDEVTLTANTEFVKN</sequence>
<feature type="chain" id="PRO_5045127146" evidence="1">
    <location>
        <begin position="22"/>
        <end position="192"/>
    </location>
</feature>
<dbReference type="PANTHER" id="PTHR34406:SF1">
    <property type="entry name" value="PROTEIN YCEI"/>
    <property type="match status" value="1"/>
</dbReference>